<accession>A0A6S8RZ66</accession>
<dbReference type="EMBL" id="CAKKNE010000006">
    <property type="protein sequence ID" value="CAH0378906.1"/>
    <property type="molecule type" value="Genomic_DNA"/>
</dbReference>
<protein>
    <recommendedName>
        <fullName evidence="8">U2A'/phosphoprotein 32 family A C-terminal domain-containing protein</fullName>
    </recommendedName>
</protein>
<evidence type="ECO:0000313" key="5">
    <source>
        <dbReference type="EMBL" id="CAE0687688.1"/>
    </source>
</evidence>
<evidence type="ECO:0000313" key="4">
    <source>
        <dbReference type="EMBL" id="CAE0687687.1"/>
    </source>
</evidence>
<evidence type="ECO:0000313" key="7">
    <source>
        <dbReference type="Proteomes" id="UP000789595"/>
    </source>
</evidence>
<reference evidence="3" key="1">
    <citation type="submission" date="2021-01" db="EMBL/GenBank/DDBJ databases">
        <authorList>
            <person name="Corre E."/>
            <person name="Pelletier E."/>
            <person name="Niang G."/>
            <person name="Scheremetjew M."/>
            <person name="Finn R."/>
            <person name="Kale V."/>
            <person name="Holt S."/>
            <person name="Cochrane G."/>
            <person name="Meng A."/>
            <person name="Brown T."/>
            <person name="Cohen L."/>
        </authorList>
    </citation>
    <scope>NUCLEOTIDE SEQUENCE</scope>
    <source>
        <strain evidence="3">CCMP1756</strain>
    </source>
</reference>
<dbReference type="EMBL" id="HBIW01003785">
    <property type="protein sequence ID" value="CAE0687686.1"/>
    <property type="molecule type" value="Transcribed_RNA"/>
</dbReference>
<dbReference type="SUPFAM" id="SSF52058">
    <property type="entry name" value="L domain-like"/>
    <property type="match status" value="1"/>
</dbReference>
<dbReference type="Proteomes" id="UP000789595">
    <property type="component" value="Unassembled WGS sequence"/>
</dbReference>
<organism evidence="3">
    <name type="scientific">Pelagomonas calceolata</name>
    <dbReference type="NCBI Taxonomy" id="35677"/>
    <lineage>
        <taxon>Eukaryota</taxon>
        <taxon>Sar</taxon>
        <taxon>Stramenopiles</taxon>
        <taxon>Ochrophyta</taxon>
        <taxon>Pelagophyceae</taxon>
        <taxon>Pelagomonadales</taxon>
        <taxon>Pelagomonadaceae</taxon>
        <taxon>Pelagomonas</taxon>
    </lineage>
</organism>
<dbReference type="InterPro" id="IPR050576">
    <property type="entry name" value="Cilia_flagella_integrity"/>
</dbReference>
<dbReference type="OrthoDB" id="67933at2759"/>
<dbReference type="InterPro" id="IPR032675">
    <property type="entry name" value="LRR_dom_sf"/>
</dbReference>
<gene>
    <name evidence="3" type="ORF">PCAL00307_LOCUS3120</name>
    <name evidence="4" type="ORF">PCAL00307_LOCUS3121</name>
    <name evidence="5" type="ORF">PCAL00307_LOCUS3122</name>
    <name evidence="6" type="ORF">PECAL_6P05060</name>
</gene>
<evidence type="ECO:0000256" key="2">
    <source>
        <dbReference type="ARBA" id="ARBA00022737"/>
    </source>
</evidence>
<proteinExistence type="predicted"/>
<dbReference type="AlphaFoldDB" id="A0A6S8RZ66"/>
<dbReference type="Gene3D" id="3.80.10.10">
    <property type="entry name" value="Ribonuclease Inhibitor"/>
    <property type="match status" value="1"/>
</dbReference>
<name>A0A6S8RZ66_9STRA</name>
<dbReference type="EMBL" id="HBIW01003787">
    <property type="protein sequence ID" value="CAE0687688.1"/>
    <property type="molecule type" value="Transcribed_RNA"/>
</dbReference>
<sequence length="354" mass="37386">MALVFPQPPDADDYDGERRWRKDCKRETIEARHRRLSKLGPALGDLAALRHLDVGDNEIEAFEGGDHAAMETLSIYSNRLASLVSLPRFENLRFLGVGYNQIEALPRTLGERCPRLECFDGAYNALTSLDVTVDALGGCMHLRQCVLTGNPCALLPNYRKRVAFGLPQLARLDDAEVAPVDAADGDDTTITIHVALRALLGLSGAPPTAADEAGPEEEGVFVELMVVGAPPATARRTRRLPWRAAPVAPPAPDAESSMPVEVALEVPAVAAVRDGLKLSGLLVSVLRATPAAAPEEPEALAVLAAATVPLAALLEPSFAAGSALVETAALAFESGEDADDASVTVAVRLNPGDE</sequence>
<dbReference type="PANTHER" id="PTHR45973:SF35">
    <property type="entry name" value="LEUCINE-RICH REPEAT-CONTAINING PROTEIN 43"/>
    <property type="match status" value="1"/>
</dbReference>
<evidence type="ECO:0008006" key="8">
    <source>
        <dbReference type="Google" id="ProtNLM"/>
    </source>
</evidence>
<dbReference type="EMBL" id="HBIW01003786">
    <property type="protein sequence ID" value="CAE0687687.1"/>
    <property type="molecule type" value="Transcribed_RNA"/>
</dbReference>
<evidence type="ECO:0000256" key="1">
    <source>
        <dbReference type="ARBA" id="ARBA00022614"/>
    </source>
</evidence>
<reference evidence="6" key="2">
    <citation type="submission" date="2021-11" db="EMBL/GenBank/DDBJ databases">
        <authorList>
            <consortium name="Genoscope - CEA"/>
            <person name="William W."/>
        </authorList>
    </citation>
    <scope>NUCLEOTIDE SEQUENCE</scope>
</reference>
<keyword evidence="2" id="KW-0677">Repeat</keyword>
<evidence type="ECO:0000313" key="6">
    <source>
        <dbReference type="EMBL" id="CAH0378906.1"/>
    </source>
</evidence>
<dbReference type="PANTHER" id="PTHR45973">
    <property type="entry name" value="PROTEIN PHOSPHATASE 1 REGULATORY SUBUNIT SDS22-RELATED"/>
    <property type="match status" value="1"/>
</dbReference>
<keyword evidence="1" id="KW-0433">Leucine-rich repeat</keyword>
<keyword evidence="7" id="KW-1185">Reference proteome</keyword>
<evidence type="ECO:0000313" key="3">
    <source>
        <dbReference type="EMBL" id="CAE0687686.1"/>
    </source>
</evidence>